<feature type="compositionally biased region" description="Basic and acidic residues" evidence="1">
    <location>
        <begin position="27"/>
        <end position="48"/>
    </location>
</feature>
<proteinExistence type="predicted"/>
<keyword evidence="4" id="KW-1185">Reference proteome</keyword>
<dbReference type="Pfam" id="PF20148">
    <property type="entry name" value="DUF6531"/>
    <property type="match status" value="1"/>
</dbReference>
<evidence type="ECO:0000259" key="2">
    <source>
        <dbReference type="Pfam" id="PF20148"/>
    </source>
</evidence>
<evidence type="ECO:0000256" key="1">
    <source>
        <dbReference type="SAM" id="MobiDB-lite"/>
    </source>
</evidence>
<sequence>VLTVATGGAGAGVKGARVVKEAADIASDARRLENRSPEGTHNRPDSERTSGGTDPVDLASGRMFLPQTDVRLPGVLPLAFTRRFESGYSVGRFFGPSWSSTVDERLEIDANGVIHVTDDGLLITYPHPLPGLPTRPESGTSRNSLSRDETGDYTLT</sequence>
<dbReference type="EMBL" id="JAVREZ010000206">
    <property type="protein sequence ID" value="MDT0488478.1"/>
    <property type="molecule type" value="Genomic_DNA"/>
</dbReference>
<evidence type="ECO:0000313" key="4">
    <source>
        <dbReference type="Proteomes" id="UP001183824"/>
    </source>
</evidence>
<comment type="caution">
    <text evidence="3">The sequence shown here is derived from an EMBL/GenBank/DDBJ whole genome shotgun (WGS) entry which is preliminary data.</text>
</comment>
<dbReference type="RefSeq" id="WP_311720992.1">
    <property type="nucleotide sequence ID" value="NZ_JAVREZ010000206.1"/>
</dbReference>
<feature type="region of interest" description="Disordered" evidence="1">
    <location>
        <begin position="27"/>
        <end position="60"/>
    </location>
</feature>
<reference evidence="4" key="1">
    <citation type="submission" date="2023-07" db="EMBL/GenBank/DDBJ databases">
        <title>30 novel species of actinomycetes from the DSMZ collection.</title>
        <authorList>
            <person name="Nouioui I."/>
        </authorList>
    </citation>
    <scope>NUCLEOTIDE SEQUENCE [LARGE SCALE GENOMIC DNA]</scope>
    <source>
        <strain evidence="4">DSM 41640</strain>
    </source>
</reference>
<organism evidence="3 4">
    <name type="scientific">Streptomyces doebereineriae</name>
    <dbReference type="NCBI Taxonomy" id="3075528"/>
    <lineage>
        <taxon>Bacteria</taxon>
        <taxon>Bacillati</taxon>
        <taxon>Actinomycetota</taxon>
        <taxon>Actinomycetes</taxon>
        <taxon>Kitasatosporales</taxon>
        <taxon>Streptomycetaceae</taxon>
        <taxon>Streptomyces</taxon>
    </lineage>
</organism>
<feature type="region of interest" description="Disordered" evidence="1">
    <location>
        <begin position="127"/>
        <end position="156"/>
    </location>
</feature>
<evidence type="ECO:0000313" key="3">
    <source>
        <dbReference type="EMBL" id="MDT0488478.1"/>
    </source>
</evidence>
<accession>A0ABU2VS84</accession>
<feature type="non-terminal residue" evidence="3">
    <location>
        <position position="156"/>
    </location>
</feature>
<name>A0ABU2VS84_9ACTN</name>
<gene>
    <name evidence="3" type="ORF">RNB18_51480</name>
</gene>
<feature type="non-terminal residue" evidence="3">
    <location>
        <position position="1"/>
    </location>
</feature>
<feature type="domain" description="DUF6531" evidence="2">
    <location>
        <begin position="54"/>
        <end position="125"/>
    </location>
</feature>
<protein>
    <submittedName>
        <fullName evidence="3">DUF6531 domain-containing protein</fullName>
    </submittedName>
</protein>
<dbReference type="Proteomes" id="UP001183824">
    <property type="component" value="Unassembled WGS sequence"/>
</dbReference>
<dbReference type="InterPro" id="IPR045351">
    <property type="entry name" value="DUF6531"/>
</dbReference>